<dbReference type="RefSeq" id="WP_011938876.1">
    <property type="nucleotide sequence ID" value="NC_009483.1"/>
</dbReference>
<dbReference type="Proteomes" id="UP000006695">
    <property type="component" value="Chromosome"/>
</dbReference>
<dbReference type="AlphaFoldDB" id="A5GFG8"/>
<protein>
    <submittedName>
        <fullName evidence="1">Uncharacterized protein</fullName>
    </submittedName>
</protein>
<evidence type="ECO:0000313" key="1">
    <source>
        <dbReference type="EMBL" id="ABQ26173.1"/>
    </source>
</evidence>
<dbReference type="OrthoDB" id="5398674at2"/>
<name>A5GFG8_GEOUR</name>
<keyword evidence="2" id="KW-1185">Reference proteome</keyword>
<evidence type="ECO:0000313" key="2">
    <source>
        <dbReference type="Proteomes" id="UP000006695"/>
    </source>
</evidence>
<organism evidence="1 2">
    <name type="scientific">Geotalea uraniireducens (strain Rf4)</name>
    <name type="common">Geobacter uraniireducens</name>
    <dbReference type="NCBI Taxonomy" id="351605"/>
    <lineage>
        <taxon>Bacteria</taxon>
        <taxon>Pseudomonadati</taxon>
        <taxon>Thermodesulfobacteriota</taxon>
        <taxon>Desulfuromonadia</taxon>
        <taxon>Geobacterales</taxon>
        <taxon>Geobacteraceae</taxon>
        <taxon>Geotalea</taxon>
    </lineage>
</organism>
<sequence>MNLTEKGRKGGWLVCGVCFVLSAALPAYGGMGASEGKDLCLLYGENCPDRKETIIEIIARLKYEIARGEAVYTRKELERLQRKLDDYEWLLFVILYGSPR</sequence>
<dbReference type="HOGENOM" id="CLU_174771_1_0_7"/>
<accession>A5GFG8</accession>
<dbReference type="KEGG" id="gur:Gura_1983"/>
<gene>
    <name evidence="1" type="ordered locus">Gura_1983</name>
</gene>
<proteinExistence type="predicted"/>
<dbReference type="EMBL" id="CP000698">
    <property type="protein sequence ID" value="ABQ26173.1"/>
    <property type="molecule type" value="Genomic_DNA"/>
</dbReference>
<reference evidence="1 2" key="1">
    <citation type="submission" date="2007-05" db="EMBL/GenBank/DDBJ databases">
        <title>Complete sequence of Geobacter uraniireducens Rf4.</title>
        <authorList>
            <consortium name="US DOE Joint Genome Institute"/>
            <person name="Copeland A."/>
            <person name="Lucas S."/>
            <person name="Lapidus A."/>
            <person name="Barry K."/>
            <person name="Detter J.C."/>
            <person name="Glavina del Rio T."/>
            <person name="Hammon N."/>
            <person name="Israni S."/>
            <person name="Dalin E."/>
            <person name="Tice H."/>
            <person name="Pitluck S."/>
            <person name="Chertkov O."/>
            <person name="Brettin T."/>
            <person name="Bruce D."/>
            <person name="Han C."/>
            <person name="Schmutz J."/>
            <person name="Larimer F."/>
            <person name="Land M."/>
            <person name="Hauser L."/>
            <person name="Kyrpides N."/>
            <person name="Mikhailova N."/>
            <person name="Shelobolina E."/>
            <person name="Aklujkar M."/>
            <person name="Lovley D."/>
            <person name="Richardson P."/>
        </authorList>
    </citation>
    <scope>NUCLEOTIDE SEQUENCE [LARGE SCALE GENOMIC DNA]</scope>
    <source>
        <strain evidence="1 2">Rf4</strain>
    </source>
</reference>